<feature type="transmembrane region" description="Helical" evidence="6">
    <location>
        <begin position="12"/>
        <end position="33"/>
    </location>
</feature>
<feature type="domain" description="PAC" evidence="8">
    <location>
        <begin position="549"/>
        <end position="603"/>
    </location>
</feature>
<keyword evidence="5 9" id="KW-0418">Kinase</keyword>
<evidence type="ECO:0000256" key="6">
    <source>
        <dbReference type="SAM" id="Phobius"/>
    </source>
</evidence>
<dbReference type="STRING" id="1499967.U27_01927"/>
<dbReference type="InterPro" id="IPR001610">
    <property type="entry name" value="PAC"/>
</dbReference>
<keyword evidence="6" id="KW-0472">Membrane</keyword>
<keyword evidence="3" id="KW-0597">Phosphoprotein</keyword>
<dbReference type="Gene3D" id="3.30.450.20">
    <property type="entry name" value="PAS domain"/>
    <property type="match status" value="3"/>
</dbReference>
<dbReference type="SUPFAM" id="SSF47384">
    <property type="entry name" value="Homodimeric domain of signal transducing histidine kinase"/>
    <property type="match status" value="1"/>
</dbReference>
<dbReference type="GO" id="GO:0000155">
    <property type="term" value="F:phosphorelay sensor kinase activity"/>
    <property type="evidence" value="ECO:0007669"/>
    <property type="project" value="InterPro"/>
</dbReference>
<organism evidence="9">
    <name type="scientific">Vecturithrix granuli</name>
    <dbReference type="NCBI Taxonomy" id="1499967"/>
    <lineage>
        <taxon>Bacteria</taxon>
        <taxon>Candidatus Moduliflexota</taxon>
        <taxon>Candidatus Vecturitrichia</taxon>
        <taxon>Candidatus Vecturitrichales</taxon>
        <taxon>Candidatus Vecturitrichaceae</taxon>
        <taxon>Candidatus Vecturithrix</taxon>
    </lineage>
</organism>
<dbReference type="SUPFAM" id="SSF55785">
    <property type="entry name" value="PYP-like sensor domain (PAS domain)"/>
    <property type="match status" value="2"/>
</dbReference>
<name>A0A0S6W672_VECG1</name>
<dbReference type="PROSITE" id="PS50113">
    <property type="entry name" value="PAC"/>
    <property type="match status" value="2"/>
</dbReference>
<dbReference type="PANTHER" id="PTHR43304:SF1">
    <property type="entry name" value="PAC DOMAIN-CONTAINING PROTEIN"/>
    <property type="match status" value="1"/>
</dbReference>
<accession>A0A0S6W672</accession>
<dbReference type="EC" id="2.7.13.3" evidence="2"/>
<dbReference type="Pfam" id="PF13426">
    <property type="entry name" value="PAS_9"/>
    <property type="match status" value="1"/>
</dbReference>
<keyword evidence="10" id="KW-1185">Reference proteome</keyword>
<feature type="transmembrane region" description="Helical" evidence="6">
    <location>
        <begin position="279"/>
        <end position="300"/>
    </location>
</feature>
<dbReference type="PANTHER" id="PTHR43304">
    <property type="entry name" value="PHYTOCHROME-LIKE PROTEIN CPH1"/>
    <property type="match status" value="1"/>
</dbReference>
<dbReference type="InterPro" id="IPR013767">
    <property type="entry name" value="PAS_fold"/>
</dbReference>
<reference evidence="9" key="1">
    <citation type="journal article" date="2015" name="PeerJ">
        <title>First genomic representation of candidate bacterial phylum KSB3 points to enhanced environmental sensing as a trigger of wastewater bulking.</title>
        <authorList>
            <person name="Sekiguchi Y."/>
            <person name="Ohashi A."/>
            <person name="Parks D.H."/>
            <person name="Yamauchi T."/>
            <person name="Tyson G.W."/>
            <person name="Hugenholtz P."/>
        </authorList>
    </citation>
    <scope>NUCLEOTIDE SEQUENCE [LARGE SCALE GENOMIC DNA]</scope>
</reference>
<dbReference type="Pfam" id="PF00512">
    <property type="entry name" value="HisKA"/>
    <property type="match status" value="1"/>
</dbReference>
<dbReference type="Proteomes" id="UP000030661">
    <property type="component" value="Unassembled WGS sequence"/>
</dbReference>
<evidence type="ECO:0000256" key="4">
    <source>
        <dbReference type="ARBA" id="ARBA00022679"/>
    </source>
</evidence>
<sequence length="784" mass="89649">MTDRFPKNRIFLLVGLLVIFMTFLIAGSLFFILRNKEQALQVARIKSQAQVQLLGENASSTLYAVDAALMALLPLLQNINQVSDNAVALFKSYLLLPQIQNLLVFDAQGNLRSHLYESPEIMCATCPQHRDAWLDFAVEAIFTETQDALIVMSRRIETQTGTFAGVVMAVIDPQFFHDRYATYLNIDVDALLLLDLHGIVLTDWFKDTFKHQKRFTGLPVREIPLFDAVAENLWQGGGIRTYEDEQIVIAAYQVPAFPFHITAAYLTSEILGAWRQETLIVLSITSVLTVITLCASAMTIRQVQRREAAEIELRRYQQHLEDLVQVRTNALHQEIAERIQIENVLREREALFHGMFNTHSAVMFLLDPANGRIIEANQAAVRYYGYSLEELQTISIYAINQLSRTEVDQIMSQAMAHQRNSFEFRHRLANGYIRDVEVHSAPITWQRQTILFSIIHDITARKQAEEALRESEQKYRLLAENATDVIWTLDLQGRFTYVSPSVKRLRGYTPEEVMQQTLAEALCPGSIEVAVAGLRYTYEIIQTGQQDIRPHRNELEQPCKDGTTVWTEAITSRMYNDQGEFVGILGVTRDITERKRMEAELTRAKDAAENAERVKSTFWANVSHHLRTPLNAILGFAELMAEDATLKPDYQEYLMLIRKSGKDLLALINQMLRVSKLQANELVADQASHQLLDLLENKMPQATLTPQTETILDEKEIETLRHRLQELPEDIRRSFADATQHLDIALMSQIINQIRQNQPALADTLERLARNFEYETLLNTFNLS</sequence>
<comment type="catalytic activity">
    <reaction evidence="1">
        <text>ATP + protein L-histidine = ADP + protein N-phospho-L-histidine.</text>
        <dbReference type="EC" id="2.7.13.3"/>
    </reaction>
</comment>
<dbReference type="SMART" id="SM00086">
    <property type="entry name" value="PAC"/>
    <property type="match status" value="2"/>
</dbReference>
<dbReference type="InterPro" id="IPR036097">
    <property type="entry name" value="HisK_dim/P_sf"/>
</dbReference>
<dbReference type="AlphaFoldDB" id="A0A0S6W672"/>
<evidence type="ECO:0000256" key="1">
    <source>
        <dbReference type="ARBA" id="ARBA00000085"/>
    </source>
</evidence>
<dbReference type="NCBIfam" id="TIGR00229">
    <property type="entry name" value="sensory_box"/>
    <property type="match status" value="2"/>
</dbReference>
<evidence type="ECO:0000256" key="2">
    <source>
        <dbReference type="ARBA" id="ARBA00012438"/>
    </source>
</evidence>
<dbReference type="CDD" id="cd00082">
    <property type="entry name" value="HisKA"/>
    <property type="match status" value="1"/>
</dbReference>
<evidence type="ECO:0000259" key="8">
    <source>
        <dbReference type="PROSITE" id="PS50113"/>
    </source>
</evidence>
<evidence type="ECO:0000256" key="3">
    <source>
        <dbReference type="ARBA" id="ARBA00022553"/>
    </source>
</evidence>
<dbReference type="eggNOG" id="COG2205">
    <property type="taxonomic scope" value="Bacteria"/>
</dbReference>
<dbReference type="CDD" id="cd00130">
    <property type="entry name" value="PAS"/>
    <property type="match status" value="2"/>
</dbReference>
<dbReference type="GO" id="GO:0006355">
    <property type="term" value="P:regulation of DNA-templated transcription"/>
    <property type="evidence" value="ECO:0007669"/>
    <property type="project" value="InterPro"/>
</dbReference>
<keyword evidence="6" id="KW-0812">Transmembrane</keyword>
<proteinExistence type="predicted"/>
<feature type="domain" description="PAC" evidence="8">
    <location>
        <begin position="420"/>
        <end position="470"/>
    </location>
</feature>
<protein>
    <recommendedName>
        <fullName evidence="2">histidine kinase</fullName>
        <ecNumber evidence="2">2.7.13.3</ecNumber>
    </recommendedName>
</protein>
<dbReference type="InterPro" id="IPR003661">
    <property type="entry name" value="HisK_dim/P_dom"/>
</dbReference>
<feature type="domain" description="PAS" evidence="7">
    <location>
        <begin position="348"/>
        <end position="391"/>
    </location>
</feature>
<evidence type="ECO:0000313" key="9">
    <source>
        <dbReference type="EMBL" id="GAK55096.1"/>
    </source>
</evidence>
<dbReference type="SMART" id="SM00091">
    <property type="entry name" value="PAS"/>
    <property type="match status" value="2"/>
</dbReference>
<evidence type="ECO:0000313" key="10">
    <source>
        <dbReference type="Proteomes" id="UP000030661"/>
    </source>
</evidence>
<evidence type="ECO:0000259" key="7">
    <source>
        <dbReference type="PROSITE" id="PS50112"/>
    </source>
</evidence>
<dbReference type="SMART" id="SM00388">
    <property type="entry name" value="HisKA"/>
    <property type="match status" value="1"/>
</dbReference>
<dbReference type="InterPro" id="IPR000014">
    <property type="entry name" value="PAS"/>
</dbReference>
<dbReference type="PROSITE" id="PS50112">
    <property type="entry name" value="PAS"/>
    <property type="match status" value="2"/>
</dbReference>
<evidence type="ECO:0000256" key="5">
    <source>
        <dbReference type="ARBA" id="ARBA00022777"/>
    </source>
</evidence>
<dbReference type="CDD" id="cd12914">
    <property type="entry name" value="PDC1_DGC_like"/>
    <property type="match status" value="1"/>
</dbReference>
<dbReference type="HOGENOM" id="CLU_357414_0_0_0"/>
<keyword evidence="6" id="KW-1133">Transmembrane helix</keyword>
<dbReference type="InterPro" id="IPR000700">
    <property type="entry name" value="PAS-assoc_C"/>
</dbReference>
<feature type="domain" description="PAS" evidence="7">
    <location>
        <begin position="471"/>
        <end position="524"/>
    </location>
</feature>
<dbReference type="EMBL" id="DF820463">
    <property type="protein sequence ID" value="GAK55096.1"/>
    <property type="molecule type" value="Genomic_DNA"/>
</dbReference>
<keyword evidence="4" id="KW-0808">Transferase</keyword>
<dbReference type="Gene3D" id="1.10.287.130">
    <property type="match status" value="1"/>
</dbReference>
<dbReference type="Pfam" id="PF00989">
    <property type="entry name" value="PAS"/>
    <property type="match status" value="1"/>
</dbReference>
<gene>
    <name evidence="9" type="ORF">U27_01927</name>
</gene>
<dbReference type="InterPro" id="IPR035965">
    <property type="entry name" value="PAS-like_dom_sf"/>
</dbReference>
<dbReference type="InterPro" id="IPR052162">
    <property type="entry name" value="Sensor_kinase/Photoreceptor"/>
</dbReference>